<keyword evidence="2" id="KW-1185">Reference proteome</keyword>
<dbReference type="EMBL" id="JANBVB010000003">
    <property type="protein sequence ID" value="KAJ2900665.1"/>
    <property type="molecule type" value="Genomic_DNA"/>
</dbReference>
<name>A0ACC1M971_9FUNG</name>
<protein>
    <submittedName>
        <fullName evidence="1">U3 small nucleolar RNA-associated protein 7</fullName>
    </submittedName>
</protein>
<evidence type="ECO:0000313" key="1">
    <source>
        <dbReference type="EMBL" id="KAJ2900665.1"/>
    </source>
</evidence>
<comment type="caution">
    <text evidence="1">The sequence shown here is derived from an EMBL/GenBank/DDBJ whole genome shotgun (WGS) entry which is preliminary data.</text>
</comment>
<organism evidence="1 2">
    <name type="scientific">Coemansia aciculifera</name>
    <dbReference type="NCBI Taxonomy" id="417176"/>
    <lineage>
        <taxon>Eukaryota</taxon>
        <taxon>Fungi</taxon>
        <taxon>Fungi incertae sedis</taxon>
        <taxon>Zoopagomycota</taxon>
        <taxon>Kickxellomycotina</taxon>
        <taxon>Kickxellomycetes</taxon>
        <taxon>Kickxellales</taxon>
        <taxon>Kickxellaceae</taxon>
        <taxon>Coemansia</taxon>
    </lineage>
</organism>
<sequence length="642" mass="72031">MAATDKLSARLRNEGEGDASGGTFAKGNVSHTARRADKDDATNTAADDSEDERVPRTLRDAPAKSDRALATAKMNGRRDKPNKSSKARAKSTDKEESKNKEKKRVPDKLEKEILARSEKYQRGLKLTSTGDDGKEPVAAIKVRSKKAQPKIEHEKRRREHAIIDAARSEMLLTEQAGYLEAEGEMERTYKVTQDQLADSLDINSRAKIFDLKLEEFGPYVMDYTSNGRHLLVGGRKGHLATMDWRSGRLGAEFHVRETIRDVCWLHNENLFAVAQKRYAYIYDHSGAEVHCLQKHVEPTALGFLPFHFLLASTGMTGRLMYQDVTEGRIIGEHKPGYGPNHVLKVNPYNAVVHMGHGNGIVTMWSPRQSQPLAKMLCHKGPVQAMAIDRSGTYMATSGLDGSLKIWDIRNFKSLHEYSTMRPAQSLDISQRGLLAAGWGANVTVWKDALVSKVDAPYMKRLLPSTTVSDLRFVPYDDVLGYGHSSGISSIVIPGAGEPNFDAFVANPFETTKQRQEAEVKQLLDKLAPETIQHDPTFIGRLDPRSRDERQLELLESRRDQYAKDKADGKYLDNEVKNKMKGRNSSAKRFARKRANNIMDLKKLNAIESAEKAKLENEAKRRKIPESEKGALGRFYDEKRATD</sequence>
<proteinExistence type="predicted"/>
<evidence type="ECO:0000313" key="2">
    <source>
        <dbReference type="Proteomes" id="UP001139981"/>
    </source>
</evidence>
<accession>A0ACC1M971</accession>
<reference evidence="1" key="1">
    <citation type="submission" date="2022-07" db="EMBL/GenBank/DDBJ databases">
        <title>Phylogenomic reconstructions and comparative analyses of Kickxellomycotina fungi.</title>
        <authorList>
            <person name="Reynolds N.K."/>
            <person name="Stajich J.E."/>
            <person name="Barry K."/>
            <person name="Grigoriev I.V."/>
            <person name="Crous P."/>
            <person name="Smith M.E."/>
        </authorList>
    </citation>
    <scope>NUCLEOTIDE SEQUENCE</scope>
    <source>
        <strain evidence="1">CBS 190363</strain>
    </source>
</reference>
<gene>
    <name evidence="1" type="primary">utp7</name>
    <name evidence="1" type="ORF">IWW38_000338</name>
</gene>
<dbReference type="Proteomes" id="UP001139981">
    <property type="component" value="Unassembled WGS sequence"/>
</dbReference>